<dbReference type="Proteomes" id="UP001185092">
    <property type="component" value="Unassembled WGS sequence"/>
</dbReference>
<dbReference type="GO" id="GO:0016301">
    <property type="term" value="F:kinase activity"/>
    <property type="evidence" value="ECO:0007669"/>
    <property type="project" value="UniProtKB-KW"/>
</dbReference>
<proteinExistence type="predicted"/>
<accession>A0AAE4BSZ9</accession>
<evidence type="ECO:0000313" key="2">
    <source>
        <dbReference type="Proteomes" id="UP001185092"/>
    </source>
</evidence>
<dbReference type="Gene3D" id="3.40.50.300">
    <property type="entry name" value="P-loop containing nucleotide triphosphate hydrolases"/>
    <property type="match status" value="1"/>
</dbReference>
<name>A0AAE4BSZ9_9BACT</name>
<reference evidence="1" key="1">
    <citation type="submission" date="2023-07" db="EMBL/GenBank/DDBJ databases">
        <title>Genomic Encyclopedia of Type Strains, Phase IV (KMG-IV): sequencing the most valuable type-strain genomes for metagenomic binning, comparative biology and taxonomic classification.</title>
        <authorList>
            <person name="Goeker M."/>
        </authorList>
    </citation>
    <scope>NUCLEOTIDE SEQUENCE</scope>
    <source>
        <strain evidence="1">DSM 26174</strain>
    </source>
</reference>
<dbReference type="EMBL" id="JAVDQD010000010">
    <property type="protein sequence ID" value="MDR6241704.1"/>
    <property type="molecule type" value="Genomic_DNA"/>
</dbReference>
<dbReference type="AlphaFoldDB" id="A0AAE4BSZ9"/>
<evidence type="ECO:0000313" key="1">
    <source>
        <dbReference type="EMBL" id="MDR6241704.1"/>
    </source>
</evidence>
<keyword evidence="1" id="KW-0418">Kinase</keyword>
<keyword evidence="1" id="KW-0808">Transferase</keyword>
<organism evidence="1 2">
    <name type="scientific">Aureibacter tunicatorum</name>
    <dbReference type="NCBI Taxonomy" id="866807"/>
    <lineage>
        <taxon>Bacteria</taxon>
        <taxon>Pseudomonadati</taxon>
        <taxon>Bacteroidota</taxon>
        <taxon>Cytophagia</taxon>
        <taxon>Cytophagales</taxon>
        <taxon>Persicobacteraceae</taxon>
        <taxon>Aureibacter</taxon>
    </lineage>
</organism>
<comment type="caution">
    <text evidence="1">The sequence shown here is derived from an EMBL/GenBank/DDBJ whole genome shotgun (WGS) entry which is preliminary data.</text>
</comment>
<sequence length="226" mass="25945">MSTHLVNDYLKYILIKEKGVKADEKALPFITISRDAGCNAQNIADRLAEILNGKTEEDWVVLDKEILQQAAQELKLQESEITKLITEERSLVKDILLSFSDNYYNLSDSKLKKTIIDLITSHANKGHIIFIGRAAEMITQHYPNGINVHLTAPKSWRIDQLAKDHDVSVDKAEEILNEIDNNRNKYRDLFTTKETEEPTYDISINMAQINENQILNMILEQYRALS</sequence>
<keyword evidence="2" id="KW-1185">Reference proteome</keyword>
<protein>
    <submittedName>
        <fullName evidence="1">Cytidylate kinase</fullName>
    </submittedName>
</protein>
<dbReference type="RefSeq" id="WP_309942719.1">
    <property type="nucleotide sequence ID" value="NZ_AP025308.1"/>
</dbReference>
<gene>
    <name evidence="1" type="ORF">HNQ88_004791</name>
</gene>
<dbReference type="Pfam" id="PF13189">
    <property type="entry name" value="Cytidylate_kin2"/>
    <property type="match status" value="1"/>
</dbReference>
<dbReference type="InterPro" id="IPR027417">
    <property type="entry name" value="P-loop_NTPase"/>
</dbReference>